<dbReference type="Pfam" id="PF20178">
    <property type="entry name" value="ToxA_N"/>
    <property type="match status" value="1"/>
</dbReference>
<feature type="domain" description="Dermonecrotic toxin N-terminal" evidence="1">
    <location>
        <begin position="19"/>
        <end position="292"/>
    </location>
</feature>
<reference evidence="2 3" key="1">
    <citation type="submission" date="2020-07" db="EMBL/GenBank/DDBJ databases">
        <title>Diversity of carbapenemase encoding genes among Pseudomonas putida group clinical isolates in a tertiary Brazilian hospital.</title>
        <authorList>
            <person name="Alberto-Lei F."/>
            <person name="Nodari C.S."/>
            <person name="Streling A.P."/>
            <person name="Paulino J.T."/>
            <person name="Bessa-Neto F.O."/>
            <person name="Cayo R."/>
            <person name="Gales A.C."/>
        </authorList>
    </citation>
    <scope>NUCLEOTIDE SEQUENCE [LARGE SCALE GENOMIC DNA]</scope>
    <source>
        <strain evidence="2 3">14535</strain>
    </source>
</reference>
<protein>
    <submittedName>
        <fullName evidence="2">Mannosyltransferase</fullName>
    </submittedName>
</protein>
<gene>
    <name evidence="2" type="ORF">H4C44_10685</name>
</gene>
<dbReference type="GO" id="GO:0016757">
    <property type="term" value="F:glycosyltransferase activity"/>
    <property type="evidence" value="ECO:0007669"/>
    <property type="project" value="UniProtKB-KW"/>
</dbReference>
<keyword evidence="2" id="KW-0328">Glycosyltransferase</keyword>
<evidence type="ECO:0000313" key="2">
    <source>
        <dbReference type="EMBL" id="MBA6059640.1"/>
    </source>
</evidence>
<dbReference type="InterPro" id="IPR046673">
    <property type="entry name" value="ToxA_N"/>
</dbReference>
<dbReference type="Gene3D" id="3.90.550.20">
    <property type="match status" value="1"/>
</dbReference>
<dbReference type="RefSeq" id="WP_182368861.1">
    <property type="nucleotide sequence ID" value="NZ_JACGCU010000014.1"/>
</dbReference>
<proteinExistence type="predicted"/>
<organism evidence="2 3">
    <name type="scientific">Pseudomonas juntendi</name>
    <dbReference type="NCBI Taxonomy" id="2666183"/>
    <lineage>
        <taxon>Bacteria</taxon>
        <taxon>Pseudomonadati</taxon>
        <taxon>Pseudomonadota</taxon>
        <taxon>Gammaproteobacteria</taxon>
        <taxon>Pseudomonadales</taxon>
        <taxon>Pseudomonadaceae</taxon>
        <taxon>Pseudomonas</taxon>
    </lineage>
</organism>
<sequence length="919" mass="102007">MRTTGINATGVHYVRDHLNHVPRPDRQASQAVKQWFAEQGHDLDPDRVDVVTLHYRSDRKGGSLAEVRQCISLSQAVLSNWQGESNNDLFGALFRAPWAGTLPEGPVRIVNALPARGFNHYGAEFSIFNGLFRRTEPPRYDATTHVPVAAESFQQFIENLDFQAPFKNTLHTYWREHMSAHRLACKLNFIAACNKQVSEGSLSEAARKLLWQAAELMPRVDKLRMSTLSIYGYAATDLLYLCNPSTDLTVLYIPGNSSPLLEFASENALKDWVGEQCKDPLKREALKQHFRLADRPQGVDFSGLDTALDGLAEYPRRHVLPPEHGMFNDDGIWPPRTYVNYRPSRYNPRITGDLFQALAERQRQRSFDDADFIITSDSQVSKAKWRGYLLTTLNLLAPLCLVVPGLAPVLALGGIAQLGLGLDEAINGKTLQARQDGVANITWGLFNAVPLLLTGASKASALFAFKSDGFVPPIRLNDQIGYPMSPVRAPILLAPAPEGAPYFHICEPIPPLPQADPLTAEAVIRRPRYNGMPDTLESVIDDYIKEVVYDLERDAFILDEDINDVEPVGYVASPDARGLVPEPRERVVTDAMRTATLRALGIDLVLPGEIPHAPANSLPIPKRISCLWVGDKTLRPALLSNLAHNVAALENSDYSLRLFLSTANPGAYEENLRLLAEQAPGLQVLPLEEQAFFRAFQQTKYYAQYDAALDGNGGVATNYASASDVLRYPLLHHEGGLYMDVDDTLRVPGKARQPEHGEPPATPTEAINEVDLCIPPNGLLLAPPMANEKLSMNCLYNTSQIGSHPGNPTLEAISEEMHARFRIHSDFYDHRPSLAEDPLNFYRYASRLSYLTGPRLLSDVIDQQLPNLATLRQMVNLYNIPRINTATFINGSALREAVHQQLPLNRIATVGGNHSWVQT</sequence>
<evidence type="ECO:0000313" key="3">
    <source>
        <dbReference type="Proteomes" id="UP000556620"/>
    </source>
</evidence>
<dbReference type="SUPFAM" id="SSF53448">
    <property type="entry name" value="Nucleotide-diphospho-sugar transferases"/>
    <property type="match status" value="1"/>
</dbReference>
<dbReference type="AlphaFoldDB" id="A0A7W2JIL3"/>
<dbReference type="InterPro" id="IPR007577">
    <property type="entry name" value="GlycoTrfase_DXD_sugar-bd_CS"/>
</dbReference>
<dbReference type="EMBL" id="JACGCU010000014">
    <property type="protein sequence ID" value="MBA6059640.1"/>
    <property type="molecule type" value="Genomic_DNA"/>
</dbReference>
<dbReference type="Proteomes" id="UP000556620">
    <property type="component" value="Unassembled WGS sequence"/>
</dbReference>
<comment type="caution">
    <text evidence="2">The sequence shown here is derived from an EMBL/GenBank/DDBJ whole genome shotgun (WGS) entry which is preliminary data.</text>
</comment>
<dbReference type="InterPro" id="IPR029044">
    <property type="entry name" value="Nucleotide-diphossugar_trans"/>
</dbReference>
<accession>A0A7W2JIL3</accession>
<name>A0A7W2JIL3_9PSED</name>
<keyword evidence="2" id="KW-0808">Transferase</keyword>
<dbReference type="Pfam" id="PF04488">
    <property type="entry name" value="Gly_transf_sug"/>
    <property type="match status" value="1"/>
</dbReference>
<evidence type="ECO:0000259" key="1">
    <source>
        <dbReference type="Pfam" id="PF20178"/>
    </source>
</evidence>